<sequence>MHARHRSPGNGYRLSSMGMGMAASRISPEGSIRGHGFHNSEYRNFNRGFGRGQSKPYQQPHLSRKGDIFMEAGRLATEYLISTGLLPPSALPVKWQNGSLKKQVGDFQDGENLQLPAEGRTSALARLGNAVSDSGSGRRRFSDEYNPTGSRNHTRGRRRMGSFRSYGTDWNGRSGSWDKARASPDTEGDEDSTCGYPEEQLVGKDVGSGVQKSRPGELPPIIDDVGDSETEPENTQLPDDMSSKAGSSRVGRDIPLETDGELNKRPDDSRVLDLAPGEMKDGTHNDSDDETEKQTASEDLTIQDSAVDDDIAGKSGTDLLRLCNFAKVPTKTRSSLMYKALKIDLTPTTAKGNTSDIGPLRGSSYSSEDNPVEESLGGALSDQTQKSQCLNLDVSRALTVESLEDAEELDSKHVVEQGKCVRSQSFPERAFMYEQEASQGPPGFGRCSSMVKERGEKRAGQQSDAMEGIKKLKEWLPSLVSRSEECFTLSNLSKMQTSSQERASPVDEVVSTANEKNSMDISLFPKSGGEQCIEFAEEKQLLPSSFKICDLNLMGTSDMNENHDTDPILLFPSILETKKEAAPVDIDLSISNCCNLSDECGGRPADGKEVEVIDLENDSGPEDNALPNSERKTESVFMELETFPNHAQNTSDVPDAQDGYGLMISELLGNDISNCSSVPTDINSLDHEMNLHNGEGMLGGDDDSIYMSLGEIPISLLRVWEQPTQEYEKPF</sequence>
<feature type="region of interest" description="Disordered" evidence="1">
    <location>
        <begin position="128"/>
        <end position="308"/>
    </location>
</feature>
<feature type="compositionally biased region" description="Basic and acidic residues" evidence="1">
    <location>
        <begin position="278"/>
        <end position="296"/>
    </location>
</feature>
<reference evidence="2 3" key="1">
    <citation type="journal article" date="2023" name="Hortic Res">
        <title>The complete reference genome for grapevine (Vitis vinifera L.) genetics and breeding.</title>
        <authorList>
            <person name="Shi X."/>
            <person name="Cao S."/>
            <person name="Wang X."/>
            <person name="Huang S."/>
            <person name="Wang Y."/>
            <person name="Liu Z."/>
            <person name="Liu W."/>
            <person name="Leng X."/>
            <person name="Peng Y."/>
            <person name="Wang N."/>
            <person name="Wang Y."/>
            <person name="Ma Z."/>
            <person name="Xu X."/>
            <person name="Zhang F."/>
            <person name="Xue H."/>
            <person name="Zhong H."/>
            <person name="Wang Y."/>
            <person name="Zhang K."/>
            <person name="Velt A."/>
            <person name="Avia K."/>
            <person name="Holtgrawe D."/>
            <person name="Grimplet J."/>
            <person name="Matus J.T."/>
            <person name="Ware D."/>
            <person name="Wu X."/>
            <person name="Wang H."/>
            <person name="Liu C."/>
            <person name="Fang Y."/>
            <person name="Rustenholz C."/>
            <person name="Cheng Z."/>
            <person name="Xiao H."/>
            <person name="Zhou Y."/>
        </authorList>
    </citation>
    <scope>NUCLEOTIDE SEQUENCE [LARGE SCALE GENOMIC DNA]</scope>
    <source>
        <strain evidence="3">cv. Pinot noir / PN40024</strain>
        <tissue evidence="2">Leaf</tissue>
    </source>
</reference>
<feature type="compositionally biased region" description="Basic residues" evidence="1">
    <location>
        <begin position="152"/>
        <end position="161"/>
    </location>
</feature>
<keyword evidence="3" id="KW-1185">Reference proteome</keyword>
<gene>
    <name evidence="2" type="ORF">VitviT2T_030138</name>
</gene>
<accession>A0ABY9DYR2</accession>
<protein>
    <submittedName>
        <fullName evidence="2">Uncharacterized protein</fullName>
    </submittedName>
</protein>
<evidence type="ECO:0000313" key="3">
    <source>
        <dbReference type="Proteomes" id="UP001227230"/>
    </source>
</evidence>
<name>A0ABY9DYR2_VITVI</name>
<dbReference type="Proteomes" id="UP001227230">
    <property type="component" value="Chromosome 19"/>
</dbReference>
<proteinExistence type="predicted"/>
<feature type="compositionally biased region" description="Basic and acidic residues" evidence="1">
    <location>
        <begin position="250"/>
        <end position="271"/>
    </location>
</feature>
<dbReference type="PANTHER" id="PTHR36056:SF1">
    <property type="entry name" value="PROTEIN, PUTATIVE-RELATED"/>
    <property type="match status" value="1"/>
</dbReference>
<evidence type="ECO:0000313" key="2">
    <source>
        <dbReference type="EMBL" id="WKA12783.1"/>
    </source>
</evidence>
<dbReference type="InterPro" id="IPR040276">
    <property type="entry name" value="At4g26450-like"/>
</dbReference>
<dbReference type="PANTHER" id="PTHR36056">
    <property type="entry name" value="PROTEIN, PUTATIVE-RELATED"/>
    <property type="match status" value="1"/>
</dbReference>
<dbReference type="EMBL" id="CP126666">
    <property type="protein sequence ID" value="WKA12783.1"/>
    <property type="molecule type" value="Genomic_DNA"/>
</dbReference>
<evidence type="ECO:0000256" key="1">
    <source>
        <dbReference type="SAM" id="MobiDB-lite"/>
    </source>
</evidence>
<organism evidence="2 3">
    <name type="scientific">Vitis vinifera</name>
    <name type="common">Grape</name>
    <dbReference type="NCBI Taxonomy" id="29760"/>
    <lineage>
        <taxon>Eukaryota</taxon>
        <taxon>Viridiplantae</taxon>
        <taxon>Streptophyta</taxon>
        <taxon>Embryophyta</taxon>
        <taxon>Tracheophyta</taxon>
        <taxon>Spermatophyta</taxon>
        <taxon>Magnoliopsida</taxon>
        <taxon>eudicotyledons</taxon>
        <taxon>Gunneridae</taxon>
        <taxon>Pentapetalae</taxon>
        <taxon>rosids</taxon>
        <taxon>Vitales</taxon>
        <taxon>Vitaceae</taxon>
        <taxon>Viteae</taxon>
        <taxon>Vitis</taxon>
    </lineage>
</organism>
<feature type="region of interest" description="Disordered" evidence="1">
    <location>
        <begin position="348"/>
        <end position="383"/>
    </location>
</feature>